<evidence type="ECO:0000313" key="11">
    <source>
        <dbReference type="Proteomes" id="UP000032702"/>
    </source>
</evidence>
<feature type="transmembrane region" description="Helical" evidence="7">
    <location>
        <begin position="220"/>
        <end position="246"/>
    </location>
</feature>
<evidence type="ECO:0000313" key="9">
    <source>
        <dbReference type="EMBL" id="EAU66683.1"/>
    </source>
</evidence>
<dbReference type="PATRIC" id="fig|378806.16.peg.5865"/>
<name>Q092N3_STIAD</name>
<accession>Q092N3</accession>
<dbReference type="eggNOG" id="COG1301">
    <property type="taxonomic scope" value="Bacteria"/>
</dbReference>
<evidence type="ECO:0000313" key="8">
    <source>
        <dbReference type="EMBL" id="ADO70756.1"/>
    </source>
</evidence>
<evidence type="ECO:0000256" key="1">
    <source>
        <dbReference type="ARBA" id="ARBA00004651"/>
    </source>
</evidence>
<dbReference type="PANTHER" id="PTHR42865:SF7">
    <property type="entry name" value="PROTON_GLUTAMATE-ASPARTATE SYMPORTER"/>
    <property type="match status" value="1"/>
</dbReference>
<comment type="subcellular location">
    <subcellularLocation>
        <location evidence="1">Cell membrane</location>
        <topology evidence="1">Multi-pass membrane protein</topology>
    </subcellularLocation>
</comment>
<organism evidence="9 11">
    <name type="scientific">Stigmatella aurantiaca (strain DW4/3-1)</name>
    <dbReference type="NCBI Taxonomy" id="378806"/>
    <lineage>
        <taxon>Bacteria</taxon>
        <taxon>Pseudomonadati</taxon>
        <taxon>Myxococcota</taxon>
        <taxon>Myxococcia</taxon>
        <taxon>Myxococcales</taxon>
        <taxon>Cystobacterineae</taxon>
        <taxon>Archangiaceae</taxon>
        <taxon>Stigmatella</taxon>
    </lineage>
</organism>
<dbReference type="InterPro" id="IPR001991">
    <property type="entry name" value="Na-dicarboxylate_symporter"/>
</dbReference>
<dbReference type="STRING" id="378806.STAUR_2964"/>
<dbReference type="AlphaFoldDB" id="Q092N3"/>
<dbReference type="Proteomes" id="UP000001351">
    <property type="component" value="Chromosome"/>
</dbReference>
<feature type="transmembrane region" description="Helical" evidence="7">
    <location>
        <begin position="39"/>
        <end position="63"/>
    </location>
</feature>
<dbReference type="InterPro" id="IPR036458">
    <property type="entry name" value="Na:dicarbo_symporter_sf"/>
</dbReference>
<dbReference type="HOGENOM" id="CLU_019375_7_1_7"/>
<dbReference type="OrthoDB" id="9766690at2"/>
<feature type="transmembrane region" description="Helical" evidence="7">
    <location>
        <begin position="150"/>
        <end position="173"/>
    </location>
</feature>
<reference evidence="9 11" key="1">
    <citation type="submission" date="2006-04" db="EMBL/GenBank/DDBJ databases">
        <authorList>
            <person name="Nierman W.C."/>
        </authorList>
    </citation>
    <scope>NUCLEOTIDE SEQUENCE [LARGE SCALE GENOMIC DNA]</scope>
    <source>
        <strain evidence="9 11">DW4/3-1</strain>
    </source>
</reference>
<dbReference type="EMBL" id="AAMD01000049">
    <property type="protein sequence ID" value="EAU66683.1"/>
    <property type="molecule type" value="Genomic_DNA"/>
</dbReference>
<evidence type="ECO:0000256" key="7">
    <source>
        <dbReference type="SAM" id="Phobius"/>
    </source>
</evidence>
<dbReference type="KEGG" id="sur:STAUR_2964"/>
<dbReference type="Pfam" id="PF00375">
    <property type="entry name" value="SDF"/>
    <property type="match status" value="1"/>
</dbReference>
<keyword evidence="10" id="KW-1185">Reference proteome</keyword>
<keyword evidence="3" id="KW-1003">Cell membrane</keyword>
<keyword evidence="6 7" id="KW-0472">Membrane</keyword>
<evidence type="ECO:0000256" key="4">
    <source>
        <dbReference type="ARBA" id="ARBA00022692"/>
    </source>
</evidence>
<keyword evidence="2" id="KW-0813">Transport</keyword>
<dbReference type="EMBL" id="CP002271">
    <property type="protein sequence ID" value="ADO70756.1"/>
    <property type="molecule type" value="Genomic_DNA"/>
</dbReference>
<sequence>MLVGIAAGTVAGLLANQLAGGSEGLQWGVTNLTLPVGRIFIRLLLMLVVPLLFAALVMGVCELDMKQLGRLGVRTIGYTVVFSAIAVALGLVLVNLIRPGDGFNPEALQAAQKNPLALKAAPPPSSASPVGFLVAMVPDNPLRAAADGDMIGLIVFSLLFGAGLAVTQTPATLRLRETIQGLYDVMMRLIDGVLRLAPIGVAALLFSVTADLGAGILKNIAAYVFVVVLGLGLHMFGVYSLAVRFLGGRNPLGFFRDVRLAMVTAFSTASSNATLPTALKVAEENLQLPNHVSRFVLTAGSAMNQNGTALFEGVTVLFIAQVYGVQLSMGDQMVVMFICVLAGIGTAGVPAGSLPVIMMILGLFKIPVEGIGLILGVDRFLDMCRTTLNVTGDLAAAVYVARGESPSSASPESPAEPSV</sequence>
<dbReference type="Gene3D" id="1.10.3860.10">
    <property type="entry name" value="Sodium:dicarboxylate symporter"/>
    <property type="match status" value="1"/>
</dbReference>
<feature type="transmembrane region" description="Helical" evidence="7">
    <location>
        <begin position="193"/>
        <end position="214"/>
    </location>
</feature>
<gene>
    <name evidence="8" type="ordered locus">STAUR_2964</name>
    <name evidence="9" type="ORF">STIAU_4282</name>
</gene>
<evidence type="ECO:0000256" key="5">
    <source>
        <dbReference type="ARBA" id="ARBA00022989"/>
    </source>
</evidence>
<dbReference type="Proteomes" id="UP000032702">
    <property type="component" value="Unassembled WGS sequence"/>
</dbReference>
<dbReference type="GO" id="GO:0015293">
    <property type="term" value="F:symporter activity"/>
    <property type="evidence" value="ECO:0007669"/>
    <property type="project" value="UniProtKB-KW"/>
</dbReference>
<evidence type="ECO:0000256" key="6">
    <source>
        <dbReference type="ARBA" id="ARBA00023136"/>
    </source>
</evidence>
<dbReference type="GO" id="GO:0006835">
    <property type="term" value="P:dicarboxylic acid transport"/>
    <property type="evidence" value="ECO:0007669"/>
    <property type="project" value="TreeGrafter"/>
</dbReference>
<feature type="transmembrane region" description="Helical" evidence="7">
    <location>
        <begin position="333"/>
        <end position="351"/>
    </location>
</feature>
<feature type="transmembrane region" description="Helical" evidence="7">
    <location>
        <begin position="357"/>
        <end position="377"/>
    </location>
</feature>
<keyword evidence="5 7" id="KW-1133">Transmembrane helix</keyword>
<evidence type="ECO:0000313" key="10">
    <source>
        <dbReference type="Proteomes" id="UP000001351"/>
    </source>
</evidence>
<dbReference type="PRINTS" id="PR00173">
    <property type="entry name" value="EDTRNSPORT"/>
</dbReference>
<evidence type="ECO:0000256" key="3">
    <source>
        <dbReference type="ARBA" id="ARBA00022475"/>
    </source>
</evidence>
<feature type="transmembrane region" description="Helical" evidence="7">
    <location>
        <begin position="75"/>
        <end position="97"/>
    </location>
</feature>
<protein>
    <submittedName>
        <fullName evidence="9">Glutamate/aspartate:cation symporter family protein</fullName>
    </submittedName>
    <submittedName>
        <fullName evidence="8">Sodium:dicarboxylate symporter family protein</fullName>
    </submittedName>
</protein>
<reference evidence="8 10" key="2">
    <citation type="journal article" date="2011" name="Mol. Biol. Evol.">
        <title>Comparative genomic analysis of fruiting body formation in Myxococcales.</title>
        <authorList>
            <person name="Huntley S."/>
            <person name="Hamann N."/>
            <person name="Wegener-Feldbrugge S."/>
            <person name="Treuner-Lange A."/>
            <person name="Kube M."/>
            <person name="Reinhardt R."/>
            <person name="Klages S."/>
            <person name="Muller R."/>
            <person name="Ronning C.M."/>
            <person name="Nierman W.C."/>
            <person name="Sogaard-Andersen L."/>
        </authorList>
    </citation>
    <scope>NUCLEOTIDE SEQUENCE [LARGE SCALE GENOMIC DNA]</scope>
    <source>
        <strain evidence="8 10">DW4/3-1</strain>
    </source>
</reference>
<keyword evidence="4 7" id="KW-0812">Transmembrane</keyword>
<proteinExistence type="predicted"/>
<evidence type="ECO:0000256" key="2">
    <source>
        <dbReference type="ARBA" id="ARBA00022448"/>
    </source>
</evidence>
<dbReference type="PANTHER" id="PTHR42865">
    <property type="entry name" value="PROTON/GLUTAMATE-ASPARTATE SYMPORTER"/>
    <property type="match status" value="1"/>
</dbReference>
<dbReference type="SUPFAM" id="SSF118215">
    <property type="entry name" value="Proton glutamate symport protein"/>
    <property type="match status" value="1"/>
</dbReference>
<dbReference type="GO" id="GO:0005886">
    <property type="term" value="C:plasma membrane"/>
    <property type="evidence" value="ECO:0007669"/>
    <property type="project" value="UniProtKB-SubCell"/>
</dbReference>